<dbReference type="InterPro" id="IPR006076">
    <property type="entry name" value="FAD-dep_OxRdtase"/>
</dbReference>
<evidence type="ECO:0000256" key="1">
    <source>
        <dbReference type="ARBA" id="ARBA00001974"/>
    </source>
</evidence>
<feature type="binding site" evidence="9">
    <location>
        <begin position="290"/>
        <end position="295"/>
    </location>
    <ligand>
        <name>FAD</name>
        <dbReference type="ChEBI" id="CHEBI:57692"/>
    </ligand>
</feature>
<evidence type="ECO:0000256" key="6">
    <source>
        <dbReference type="ARBA" id="ARBA00039101"/>
    </source>
</evidence>
<comment type="caution">
    <text evidence="11">The sequence shown here is derived from an EMBL/GenBank/DDBJ whole genome shotgun (WGS) entry which is preliminary data.</text>
</comment>
<dbReference type="Pfam" id="PF01266">
    <property type="entry name" value="DAO"/>
    <property type="match status" value="1"/>
</dbReference>
<feature type="binding site" evidence="9">
    <location>
        <position position="209"/>
    </location>
    <ligand>
        <name>D-dopa</name>
        <dbReference type="ChEBI" id="CHEBI:149689"/>
    </ligand>
</feature>
<evidence type="ECO:0000256" key="7">
    <source>
        <dbReference type="ARBA" id="ARBA00039751"/>
    </source>
</evidence>
<dbReference type="PIRSF" id="PIRSF000189">
    <property type="entry name" value="D-aa_oxidase"/>
    <property type="match status" value="1"/>
</dbReference>
<feature type="binding site" evidence="9">
    <location>
        <position position="264"/>
    </location>
    <ligand>
        <name>D-dopa</name>
        <dbReference type="ChEBI" id="CHEBI:149689"/>
    </ligand>
</feature>
<dbReference type="SUPFAM" id="SSF51971">
    <property type="entry name" value="Nucleotide-binding domain"/>
    <property type="match status" value="1"/>
</dbReference>
<keyword evidence="3" id="KW-0285">Flavoprotein</keyword>
<dbReference type="PANTHER" id="PTHR11530">
    <property type="entry name" value="D-AMINO ACID OXIDASE"/>
    <property type="match status" value="1"/>
</dbReference>
<dbReference type="GO" id="GO:0003884">
    <property type="term" value="F:D-amino-acid oxidase activity"/>
    <property type="evidence" value="ECO:0007669"/>
    <property type="project" value="UniProtKB-EC"/>
</dbReference>
<dbReference type="Gene3D" id="3.30.9.10">
    <property type="entry name" value="D-Amino Acid Oxidase, subunit A, domain 2"/>
    <property type="match status" value="1"/>
</dbReference>
<keyword evidence="12" id="KW-1185">Reference proteome</keyword>
<feature type="domain" description="FAD dependent oxidoreductase" evidence="10">
    <location>
        <begin position="2"/>
        <end position="307"/>
    </location>
</feature>
<dbReference type="Gene3D" id="3.40.50.720">
    <property type="entry name" value="NAD(P)-binding Rossmann-like Domain"/>
    <property type="match status" value="1"/>
</dbReference>
<protein>
    <recommendedName>
        <fullName evidence="7">D-amino-acid oxidase</fullName>
        <ecNumber evidence="6">1.4.3.3</ecNumber>
    </recommendedName>
</protein>
<evidence type="ECO:0000256" key="8">
    <source>
        <dbReference type="ARBA" id="ARBA00049547"/>
    </source>
</evidence>
<evidence type="ECO:0000256" key="5">
    <source>
        <dbReference type="ARBA" id="ARBA00023002"/>
    </source>
</evidence>
<keyword evidence="4 9" id="KW-0274">FAD</keyword>
<name>A0A0P9D3H2_9CHLR</name>
<evidence type="ECO:0000256" key="3">
    <source>
        <dbReference type="ARBA" id="ARBA00022630"/>
    </source>
</evidence>
<dbReference type="SUPFAM" id="SSF54373">
    <property type="entry name" value="FAD-linked reductases, C-terminal domain"/>
    <property type="match status" value="1"/>
</dbReference>
<keyword evidence="5" id="KW-0560">Oxidoreductase</keyword>
<dbReference type="InterPro" id="IPR023209">
    <property type="entry name" value="DAO"/>
</dbReference>
<comment type="similarity">
    <text evidence="2">Belongs to the DAMOX/DASOX family.</text>
</comment>
<dbReference type="GO" id="GO:0019478">
    <property type="term" value="P:D-amino acid catabolic process"/>
    <property type="evidence" value="ECO:0007669"/>
    <property type="project" value="TreeGrafter"/>
</dbReference>
<evidence type="ECO:0000313" key="11">
    <source>
        <dbReference type="EMBL" id="KPV52551.1"/>
    </source>
</evidence>
<evidence type="ECO:0000256" key="4">
    <source>
        <dbReference type="ARBA" id="ARBA00022827"/>
    </source>
</evidence>
<dbReference type="PATRIC" id="fig|186479.3.peg.8735"/>
<reference evidence="11 12" key="1">
    <citation type="submission" date="2015-09" db="EMBL/GenBank/DDBJ databases">
        <title>Draft genome sequence of Kouleothrix aurantiaca JCM 19913.</title>
        <authorList>
            <person name="Hemp J."/>
        </authorList>
    </citation>
    <scope>NUCLEOTIDE SEQUENCE [LARGE SCALE GENOMIC DNA]</scope>
    <source>
        <strain evidence="11 12">COM-B</strain>
    </source>
</reference>
<sequence>MIVGAGVSGLSCGIRLLEAGYRAEIWARDLPERTTSSVAAAVWYPYKAYPEDLVVSWSGATYRELMALRADPATGILVRTGYEIFPWAVDEPWWRAAVPGYRRISAAELPAGYVDGYVFDAPVIEMPIYLGYLQRRFEQLGGRISVRTLANLNEALAGHATVVNCSGLGARELAADSSVFPIRGQVVRVAQPGIERFVLDDYGPAGVAYIVPRSSDCILGGTADDGATELAPDMSTAEGIFGRCLALDERLRGATVLEHKVGLRPGRPTVRLERETPADGQAVVHNYGHGGAGITLSWGCADEVARLVAEARPA</sequence>
<accession>A0A0P9D3H2</accession>
<feature type="binding site" evidence="9">
    <location>
        <begin position="35"/>
        <end position="36"/>
    </location>
    <ligand>
        <name>FAD</name>
        <dbReference type="ChEBI" id="CHEBI:57692"/>
    </ligand>
</feature>
<feature type="binding site" evidence="9">
    <location>
        <position position="291"/>
    </location>
    <ligand>
        <name>D-dopa</name>
        <dbReference type="ChEBI" id="CHEBI:149689"/>
    </ligand>
</feature>
<evidence type="ECO:0000256" key="9">
    <source>
        <dbReference type="PIRSR" id="PIRSR000189-1"/>
    </source>
</evidence>
<evidence type="ECO:0000259" key="10">
    <source>
        <dbReference type="Pfam" id="PF01266"/>
    </source>
</evidence>
<dbReference type="AlphaFoldDB" id="A0A0P9D3H2"/>
<comment type="catalytic activity">
    <reaction evidence="8">
        <text>a D-alpha-amino acid + O2 + H2O = a 2-oxocarboxylate + H2O2 + NH4(+)</text>
        <dbReference type="Rhea" id="RHEA:21816"/>
        <dbReference type="ChEBI" id="CHEBI:15377"/>
        <dbReference type="ChEBI" id="CHEBI:15379"/>
        <dbReference type="ChEBI" id="CHEBI:16240"/>
        <dbReference type="ChEBI" id="CHEBI:28938"/>
        <dbReference type="ChEBI" id="CHEBI:35179"/>
        <dbReference type="ChEBI" id="CHEBI:59871"/>
        <dbReference type="EC" id="1.4.3.3"/>
    </reaction>
    <physiologicalReaction direction="left-to-right" evidence="8">
        <dbReference type="Rhea" id="RHEA:21817"/>
    </physiologicalReaction>
</comment>
<dbReference type="EMBL" id="LJCR01000508">
    <property type="protein sequence ID" value="KPV52551.1"/>
    <property type="molecule type" value="Genomic_DNA"/>
</dbReference>
<dbReference type="EC" id="1.4.3.3" evidence="6"/>
<organism evidence="11 12">
    <name type="scientific">Kouleothrix aurantiaca</name>
    <dbReference type="NCBI Taxonomy" id="186479"/>
    <lineage>
        <taxon>Bacteria</taxon>
        <taxon>Bacillati</taxon>
        <taxon>Chloroflexota</taxon>
        <taxon>Chloroflexia</taxon>
        <taxon>Chloroflexales</taxon>
        <taxon>Roseiflexineae</taxon>
        <taxon>Roseiflexaceae</taxon>
        <taxon>Kouleothrix</taxon>
    </lineage>
</organism>
<gene>
    <name evidence="11" type="ORF">SE17_14850</name>
</gene>
<proteinExistence type="inferred from homology"/>
<dbReference type="Proteomes" id="UP000050509">
    <property type="component" value="Unassembled WGS sequence"/>
</dbReference>
<dbReference type="GO" id="GO:0005737">
    <property type="term" value="C:cytoplasm"/>
    <property type="evidence" value="ECO:0007669"/>
    <property type="project" value="TreeGrafter"/>
</dbReference>
<dbReference type="PROSITE" id="PS00677">
    <property type="entry name" value="DAO"/>
    <property type="match status" value="1"/>
</dbReference>
<dbReference type="PANTHER" id="PTHR11530:SF11">
    <property type="entry name" value="D-ASPARTATE OXIDASE"/>
    <property type="match status" value="1"/>
</dbReference>
<evidence type="ECO:0000256" key="2">
    <source>
        <dbReference type="ARBA" id="ARBA00006730"/>
    </source>
</evidence>
<dbReference type="GO" id="GO:0071949">
    <property type="term" value="F:FAD binding"/>
    <property type="evidence" value="ECO:0007669"/>
    <property type="project" value="InterPro"/>
</dbReference>
<dbReference type="InterPro" id="IPR006181">
    <property type="entry name" value="D-amino_acid_oxidase_CS"/>
</dbReference>
<evidence type="ECO:0000313" key="12">
    <source>
        <dbReference type="Proteomes" id="UP000050509"/>
    </source>
</evidence>
<comment type="cofactor">
    <cofactor evidence="1 9">
        <name>FAD</name>
        <dbReference type="ChEBI" id="CHEBI:57692"/>
    </cofactor>
</comment>